<name>A0ABV0PQM0_9TELE</name>
<evidence type="ECO:0000313" key="1">
    <source>
        <dbReference type="EMBL" id="MEQ2185652.1"/>
    </source>
</evidence>
<organism evidence="1 2">
    <name type="scientific">Goodea atripinnis</name>
    <dbReference type="NCBI Taxonomy" id="208336"/>
    <lineage>
        <taxon>Eukaryota</taxon>
        <taxon>Metazoa</taxon>
        <taxon>Chordata</taxon>
        <taxon>Craniata</taxon>
        <taxon>Vertebrata</taxon>
        <taxon>Euteleostomi</taxon>
        <taxon>Actinopterygii</taxon>
        <taxon>Neopterygii</taxon>
        <taxon>Teleostei</taxon>
        <taxon>Neoteleostei</taxon>
        <taxon>Acanthomorphata</taxon>
        <taxon>Ovalentaria</taxon>
        <taxon>Atherinomorphae</taxon>
        <taxon>Cyprinodontiformes</taxon>
        <taxon>Goodeidae</taxon>
        <taxon>Goodea</taxon>
    </lineage>
</organism>
<keyword evidence="2" id="KW-1185">Reference proteome</keyword>
<sequence length="104" mass="11540">MLISEWRAARGGGAGVKVLEFGSTVCLSDQHRKAVWSFVRSLMFAFLAVYPSEDKRSFSILFSSKTHTSSSHLSPAETRDYLVGFTTTLGLSLSFSHKHTRSHT</sequence>
<dbReference type="EMBL" id="JAHRIO010081879">
    <property type="protein sequence ID" value="MEQ2185652.1"/>
    <property type="molecule type" value="Genomic_DNA"/>
</dbReference>
<gene>
    <name evidence="1" type="ORF">GOODEAATRI_020492</name>
</gene>
<evidence type="ECO:0000313" key="2">
    <source>
        <dbReference type="Proteomes" id="UP001476798"/>
    </source>
</evidence>
<protein>
    <submittedName>
        <fullName evidence="1">Uncharacterized protein</fullName>
    </submittedName>
</protein>
<dbReference type="Proteomes" id="UP001476798">
    <property type="component" value="Unassembled WGS sequence"/>
</dbReference>
<proteinExistence type="predicted"/>
<reference evidence="1 2" key="1">
    <citation type="submission" date="2021-06" db="EMBL/GenBank/DDBJ databases">
        <authorList>
            <person name="Palmer J.M."/>
        </authorList>
    </citation>
    <scope>NUCLEOTIDE SEQUENCE [LARGE SCALE GENOMIC DNA]</scope>
    <source>
        <strain evidence="1 2">GA_2019</strain>
        <tissue evidence="1">Muscle</tissue>
    </source>
</reference>
<comment type="caution">
    <text evidence="1">The sequence shown here is derived from an EMBL/GenBank/DDBJ whole genome shotgun (WGS) entry which is preliminary data.</text>
</comment>
<accession>A0ABV0PQM0</accession>